<dbReference type="SUPFAM" id="SSF53756">
    <property type="entry name" value="UDP-Glycosyltransferase/glycogen phosphorylase"/>
    <property type="match status" value="1"/>
</dbReference>
<evidence type="ECO:0000313" key="1">
    <source>
        <dbReference type="EMBL" id="GAG81779.1"/>
    </source>
</evidence>
<comment type="caution">
    <text evidence="1">The sequence shown here is derived from an EMBL/GenBank/DDBJ whole genome shotgun (WGS) entry which is preliminary data.</text>
</comment>
<accession>X1AI97</accession>
<gene>
    <name evidence="1" type="ORF">S01H4_23941</name>
</gene>
<protein>
    <recommendedName>
        <fullName evidence="2">Glycosyl transferase family 1 domain-containing protein</fullName>
    </recommendedName>
</protein>
<dbReference type="AlphaFoldDB" id="X1AI97"/>
<dbReference type="Gene3D" id="3.40.50.2000">
    <property type="entry name" value="Glycogen Phosphorylase B"/>
    <property type="match status" value="1"/>
</dbReference>
<name>X1AI97_9ZZZZ</name>
<reference evidence="1" key="1">
    <citation type="journal article" date="2014" name="Front. Microbiol.">
        <title>High frequency of phylogenetically diverse reductive dehalogenase-homologous genes in deep subseafloor sedimentary metagenomes.</title>
        <authorList>
            <person name="Kawai M."/>
            <person name="Futagami T."/>
            <person name="Toyoda A."/>
            <person name="Takaki Y."/>
            <person name="Nishi S."/>
            <person name="Hori S."/>
            <person name="Arai W."/>
            <person name="Tsubouchi T."/>
            <person name="Morono Y."/>
            <person name="Uchiyama I."/>
            <person name="Ito T."/>
            <person name="Fujiyama A."/>
            <person name="Inagaki F."/>
            <person name="Takami H."/>
        </authorList>
    </citation>
    <scope>NUCLEOTIDE SEQUENCE</scope>
    <source>
        <strain evidence="1">Expedition CK06-06</strain>
    </source>
</reference>
<proteinExistence type="predicted"/>
<evidence type="ECO:0008006" key="2">
    <source>
        <dbReference type="Google" id="ProtNLM"/>
    </source>
</evidence>
<dbReference type="EMBL" id="BART01011182">
    <property type="protein sequence ID" value="GAG81779.1"/>
    <property type="molecule type" value="Genomic_DNA"/>
</dbReference>
<organism evidence="1">
    <name type="scientific">marine sediment metagenome</name>
    <dbReference type="NCBI Taxonomy" id="412755"/>
    <lineage>
        <taxon>unclassified sequences</taxon>
        <taxon>metagenomes</taxon>
        <taxon>ecological metagenomes</taxon>
    </lineage>
</organism>
<sequence length="159" mass="18205">MEGKLQVMPHGVNPEVFYPLPDPQIKKFREQFFGPQADKFIVTNVNRNQQRKDIPATIRAFKEFKTQRPDSILYLHMAAIDQGWNLPEVIKAFDLDIRSDVILPQNFTPSNGFPLDVLNMIYNASDVVVSTTVGEGWGLSWTSLFERNGSQSYRITLLM</sequence>